<evidence type="ECO:0000256" key="7">
    <source>
        <dbReference type="ARBA" id="ARBA00022968"/>
    </source>
</evidence>
<name>A0A6P7SDB4_9MOLL</name>
<protein>
    <recommendedName>
        <fullName evidence="12">Fucosyltransferase</fullName>
        <ecNumber evidence="12">2.4.1.-</ecNumber>
    </recommendedName>
</protein>
<evidence type="ECO:0000256" key="5">
    <source>
        <dbReference type="ARBA" id="ARBA00022679"/>
    </source>
</evidence>
<dbReference type="GO" id="GO:0000139">
    <property type="term" value="C:Golgi membrane"/>
    <property type="evidence" value="ECO:0007669"/>
    <property type="project" value="UniProtKB-SubCell"/>
</dbReference>
<dbReference type="KEGG" id="osn:115211825"/>
<dbReference type="RefSeq" id="XP_029636394.1">
    <property type="nucleotide sequence ID" value="XM_029780534.2"/>
</dbReference>
<evidence type="ECO:0000256" key="4">
    <source>
        <dbReference type="ARBA" id="ARBA00022676"/>
    </source>
</evidence>
<dbReference type="InterPro" id="IPR031481">
    <property type="entry name" value="Glyco_tran_10_N"/>
</dbReference>
<dbReference type="PANTHER" id="PTHR48438">
    <property type="entry name" value="ALPHA-(1,3)-FUCOSYLTRANSFERASE C-RELATED"/>
    <property type="match status" value="1"/>
</dbReference>
<keyword evidence="9 12" id="KW-0333">Golgi apparatus</keyword>
<sequence>MKTMKLSIKKAFTWVFFASILFLIIFNLYNHKLWVHTYSAHNDDGSGYSSNIPKHRPADHKNILTYQGAIHDKPSSLSSLLVGSIKKKGQHVQNKISNIRNVINATRHYRNNSMTSEFLALWPGNIWDVGDRIQAQLKYIPPNYIPDKYPRKQPEEINGGNFRLRDETGQKKEPAHVMRKLKTILIYNGFSVFQQKHGQDTFLDYKCPINTCYLTDDRTKRSSADAILFYHGVSAMNIPRPLNQIWVLYMLECPYHTPGLAGVKNLFNWTATYRHDSTIVAPYEKFQYFNESVKQKEQVKNYAATKTKKVAWFVSNCGAQNDRRTYAEELAKYIQVDIYGACGSFKCPRNIAKKCFEMLNKDYKFYLAFENSNCRDYITEKLFVNGLQHDIVPIVMGAHPDDYRKIAPLNSYIHVEDFKSPKELAAYLHKLDQNNNLYNAYFKWKGMGEFINTFFWCRFCTMLHAADLYKPTWYDDLENWWRGDGICIGRDRWDHRSKVSNDGTPK</sequence>
<feature type="domain" description="Fucosyltransferase C-terminal" evidence="14">
    <location>
        <begin position="304"/>
        <end position="480"/>
    </location>
</feature>
<evidence type="ECO:0000256" key="1">
    <source>
        <dbReference type="ARBA" id="ARBA00004323"/>
    </source>
</evidence>
<evidence type="ECO:0000313" key="17">
    <source>
        <dbReference type="RefSeq" id="XP_029636394.1"/>
    </source>
</evidence>
<dbReference type="Gene3D" id="3.40.50.11660">
    <property type="entry name" value="Glycosyl transferase family 10, C-terminal domain"/>
    <property type="match status" value="1"/>
</dbReference>
<evidence type="ECO:0000313" key="16">
    <source>
        <dbReference type="Proteomes" id="UP000515154"/>
    </source>
</evidence>
<evidence type="ECO:0000256" key="2">
    <source>
        <dbReference type="ARBA" id="ARBA00004922"/>
    </source>
</evidence>
<dbReference type="Proteomes" id="UP000515154">
    <property type="component" value="Linkage group LG5"/>
</dbReference>
<evidence type="ECO:0000256" key="13">
    <source>
        <dbReference type="SAM" id="MobiDB-lite"/>
    </source>
</evidence>
<keyword evidence="11" id="KW-0325">Glycoprotein</keyword>
<keyword evidence="6 12" id="KW-0812">Transmembrane</keyword>
<comment type="pathway">
    <text evidence="2">Protein modification; protein glycosylation.</text>
</comment>
<keyword evidence="16" id="KW-1185">Reference proteome</keyword>
<comment type="similarity">
    <text evidence="3 12">Belongs to the glycosyltransferase 10 family.</text>
</comment>
<keyword evidence="4 12" id="KW-0328">Glycosyltransferase</keyword>
<keyword evidence="7" id="KW-0735">Signal-anchor</keyword>
<dbReference type="Pfam" id="PF17039">
    <property type="entry name" value="Glyco_tran_10_N"/>
    <property type="match status" value="1"/>
</dbReference>
<evidence type="ECO:0000256" key="8">
    <source>
        <dbReference type="ARBA" id="ARBA00022989"/>
    </source>
</evidence>
<dbReference type="InterPro" id="IPR055270">
    <property type="entry name" value="Glyco_tran_10_C"/>
</dbReference>
<accession>A0A6P7SDB4</accession>
<evidence type="ECO:0000256" key="6">
    <source>
        <dbReference type="ARBA" id="ARBA00022692"/>
    </source>
</evidence>
<dbReference type="FunFam" id="3.40.50.11660:FF:000004">
    <property type="entry name" value="Glycoprotein 3-alpha-L-fucosyltransferase A"/>
    <property type="match status" value="1"/>
</dbReference>
<evidence type="ECO:0000256" key="11">
    <source>
        <dbReference type="ARBA" id="ARBA00023180"/>
    </source>
</evidence>
<evidence type="ECO:0000259" key="15">
    <source>
        <dbReference type="Pfam" id="PF17039"/>
    </source>
</evidence>
<dbReference type="EC" id="2.4.1.-" evidence="12"/>
<dbReference type="InterPro" id="IPR001503">
    <property type="entry name" value="Glyco_trans_10"/>
</dbReference>
<dbReference type="Pfam" id="PF00852">
    <property type="entry name" value="Glyco_transf_10"/>
    <property type="match status" value="1"/>
</dbReference>
<evidence type="ECO:0000256" key="3">
    <source>
        <dbReference type="ARBA" id="ARBA00008919"/>
    </source>
</evidence>
<evidence type="ECO:0000256" key="9">
    <source>
        <dbReference type="ARBA" id="ARBA00023034"/>
    </source>
</evidence>
<feature type="region of interest" description="Disordered" evidence="13">
    <location>
        <begin position="150"/>
        <end position="169"/>
    </location>
</feature>
<dbReference type="GO" id="GO:0032580">
    <property type="term" value="C:Golgi cisterna membrane"/>
    <property type="evidence" value="ECO:0007669"/>
    <property type="project" value="UniProtKB-SubCell"/>
</dbReference>
<feature type="transmembrane region" description="Helical" evidence="12">
    <location>
        <begin position="12"/>
        <end position="29"/>
    </location>
</feature>
<dbReference type="PANTHER" id="PTHR48438:SF1">
    <property type="entry name" value="ALPHA-(1,3)-FUCOSYLTRANSFERASE C-RELATED"/>
    <property type="match status" value="1"/>
</dbReference>
<dbReference type="AlphaFoldDB" id="A0A6P7SDB4"/>
<dbReference type="UniPathway" id="UPA00378"/>
<evidence type="ECO:0000259" key="14">
    <source>
        <dbReference type="Pfam" id="PF00852"/>
    </source>
</evidence>
<organism evidence="16 17">
    <name type="scientific">Octopus sinensis</name>
    <name type="common">East Asian common octopus</name>
    <dbReference type="NCBI Taxonomy" id="2607531"/>
    <lineage>
        <taxon>Eukaryota</taxon>
        <taxon>Metazoa</taxon>
        <taxon>Spiralia</taxon>
        <taxon>Lophotrochozoa</taxon>
        <taxon>Mollusca</taxon>
        <taxon>Cephalopoda</taxon>
        <taxon>Coleoidea</taxon>
        <taxon>Octopodiformes</taxon>
        <taxon>Octopoda</taxon>
        <taxon>Incirrata</taxon>
        <taxon>Octopodidae</taxon>
        <taxon>Octopus</taxon>
    </lineage>
</organism>
<reference evidence="17" key="1">
    <citation type="submission" date="2025-08" db="UniProtKB">
        <authorList>
            <consortium name="RefSeq"/>
        </authorList>
    </citation>
    <scope>IDENTIFICATION</scope>
</reference>
<evidence type="ECO:0000256" key="10">
    <source>
        <dbReference type="ARBA" id="ARBA00023136"/>
    </source>
</evidence>
<evidence type="ECO:0000256" key="12">
    <source>
        <dbReference type="RuleBase" id="RU003832"/>
    </source>
</evidence>
<dbReference type="SUPFAM" id="SSF53756">
    <property type="entry name" value="UDP-Glycosyltransferase/glycogen phosphorylase"/>
    <property type="match status" value="1"/>
</dbReference>
<proteinExistence type="inferred from homology"/>
<gene>
    <name evidence="17" type="primary">LOC115211825</name>
</gene>
<keyword evidence="8 12" id="KW-1133">Transmembrane helix</keyword>
<feature type="domain" description="Fucosyltransferase N-terminal" evidence="15">
    <location>
        <begin position="180"/>
        <end position="283"/>
    </location>
</feature>
<keyword evidence="10 12" id="KW-0472">Membrane</keyword>
<comment type="subcellular location">
    <subcellularLocation>
        <location evidence="1">Golgi apparatus membrane</location>
        <topology evidence="1">Single-pass type II membrane protein</topology>
    </subcellularLocation>
    <subcellularLocation>
        <location evidence="12">Golgi apparatus</location>
        <location evidence="12">Golgi stack membrane</location>
        <topology evidence="12">Single-pass type II membrane protein</topology>
    </subcellularLocation>
</comment>
<keyword evidence="5 12" id="KW-0808">Transferase</keyword>
<dbReference type="GO" id="GO:0008417">
    <property type="term" value="F:fucosyltransferase activity"/>
    <property type="evidence" value="ECO:0007669"/>
    <property type="project" value="InterPro"/>
</dbReference>
<dbReference type="InterPro" id="IPR038577">
    <property type="entry name" value="GT10-like_C_sf"/>
</dbReference>